<dbReference type="EMBL" id="FOIN01000006">
    <property type="protein sequence ID" value="SET32150.1"/>
    <property type="molecule type" value="Genomic_DNA"/>
</dbReference>
<dbReference type="PROSITE" id="PS50801">
    <property type="entry name" value="STAS"/>
    <property type="match status" value="1"/>
</dbReference>
<dbReference type="InterPro" id="IPR002645">
    <property type="entry name" value="STAS_dom"/>
</dbReference>
<proteinExistence type="inferred from homology"/>
<evidence type="ECO:0000259" key="3">
    <source>
        <dbReference type="PROSITE" id="PS50801"/>
    </source>
</evidence>
<dbReference type="PANTHER" id="PTHR33495">
    <property type="entry name" value="ANTI-SIGMA FACTOR ANTAGONIST TM_1081-RELATED-RELATED"/>
    <property type="match status" value="1"/>
</dbReference>
<dbReference type="GO" id="GO:0043856">
    <property type="term" value="F:anti-sigma factor antagonist activity"/>
    <property type="evidence" value="ECO:0007669"/>
    <property type="project" value="InterPro"/>
</dbReference>
<dbReference type="Proteomes" id="UP000490821">
    <property type="component" value="Unassembled WGS sequence"/>
</dbReference>
<evidence type="ECO:0000313" key="5">
    <source>
        <dbReference type="EMBL" id="SET32150.1"/>
    </source>
</evidence>
<dbReference type="GeneID" id="78287893"/>
<dbReference type="CDD" id="cd07043">
    <property type="entry name" value="STAS_anti-anti-sigma_factors"/>
    <property type="match status" value="1"/>
</dbReference>
<sequence>MENKIEYKILDDKIIVYFYGELSCSNVVKYRSLLNSILDKGNGSVYFDFSHTSFIDSSGIGLVLGRYNQLVNDHRKLFLANLTKTSYKVFELSGMFELMDYVEGVKE</sequence>
<evidence type="ECO:0000313" key="6">
    <source>
        <dbReference type="Proteomes" id="UP000198558"/>
    </source>
</evidence>
<keyword evidence="6" id="KW-1185">Reference proteome</keyword>
<dbReference type="SUPFAM" id="SSF52091">
    <property type="entry name" value="SpoIIaa-like"/>
    <property type="match status" value="1"/>
</dbReference>
<dbReference type="InterPro" id="IPR036513">
    <property type="entry name" value="STAS_dom_sf"/>
</dbReference>
<dbReference type="AlphaFoldDB" id="A0A1I0DIA9"/>
<evidence type="ECO:0000313" key="4">
    <source>
        <dbReference type="EMBL" id="GFI42017.1"/>
    </source>
</evidence>
<dbReference type="Gene3D" id="3.30.750.24">
    <property type="entry name" value="STAS domain"/>
    <property type="match status" value="1"/>
</dbReference>
<organism evidence="5 6">
    <name type="scientific">Thomasclavelia cocleata</name>
    <dbReference type="NCBI Taxonomy" id="69824"/>
    <lineage>
        <taxon>Bacteria</taxon>
        <taxon>Bacillati</taxon>
        <taxon>Bacillota</taxon>
        <taxon>Erysipelotrichia</taxon>
        <taxon>Erysipelotrichales</taxon>
        <taxon>Coprobacillaceae</taxon>
        <taxon>Thomasclavelia</taxon>
    </lineage>
</organism>
<reference evidence="5" key="1">
    <citation type="submission" date="2016-10" db="EMBL/GenBank/DDBJ databases">
        <authorList>
            <person name="de Groot N.N."/>
        </authorList>
    </citation>
    <scope>NUCLEOTIDE SEQUENCE [LARGE SCALE GENOMIC DNA]</scope>
    <source>
        <strain evidence="5">DSM 1551</strain>
    </source>
</reference>
<dbReference type="PANTHER" id="PTHR33495:SF2">
    <property type="entry name" value="ANTI-SIGMA FACTOR ANTAGONIST TM_1081-RELATED"/>
    <property type="match status" value="1"/>
</dbReference>
<name>A0A1I0DIA9_9FIRM</name>
<evidence type="ECO:0000256" key="1">
    <source>
        <dbReference type="ARBA" id="ARBA00009013"/>
    </source>
</evidence>
<evidence type="ECO:0000256" key="2">
    <source>
        <dbReference type="RuleBase" id="RU003749"/>
    </source>
</evidence>
<dbReference type="RefSeq" id="WP_092352866.1">
    <property type="nucleotide sequence ID" value="NZ_BLMI01000258.1"/>
</dbReference>
<reference evidence="6" key="2">
    <citation type="submission" date="2016-10" db="EMBL/GenBank/DDBJ databases">
        <authorList>
            <person name="Varghese N."/>
            <person name="Submissions S."/>
        </authorList>
    </citation>
    <scope>NUCLEOTIDE SEQUENCE [LARGE SCALE GENOMIC DNA]</scope>
    <source>
        <strain evidence="6">DSM 1551</strain>
    </source>
</reference>
<dbReference type="NCBIfam" id="TIGR00377">
    <property type="entry name" value="ant_ant_sig"/>
    <property type="match status" value="1"/>
</dbReference>
<dbReference type="Pfam" id="PF01740">
    <property type="entry name" value="STAS"/>
    <property type="match status" value="1"/>
</dbReference>
<comment type="similarity">
    <text evidence="1 2">Belongs to the anti-sigma-factor antagonist family.</text>
</comment>
<dbReference type="InterPro" id="IPR003658">
    <property type="entry name" value="Anti-sigma_ant"/>
</dbReference>
<evidence type="ECO:0000313" key="7">
    <source>
        <dbReference type="Proteomes" id="UP000490821"/>
    </source>
</evidence>
<gene>
    <name evidence="4" type="primary">spoIIAA</name>
    <name evidence="4" type="ORF">IMSAGC017_02063</name>
    <name evidence="5" type="ORF">SAMN04489758_10654</name>
</gene>
<protein>
    <recommendedName>
        <fullName evidence="2">Anti-sigma factor antagonist</fullName>
    </recommendedName>
</protein>
<dbReference type="OrthoDB" id="9796601at2"/>
<feature type="domain" description="STAS" evidence="3">
    <location>
        <begin position="3"/>
        <end position="107"/>
    </location>
</feature>
<dbReference type="EMBL" id="BLMI01000258">
    <property type="protein sequence ID" value="GFI42017.1"/>
    <property type="molecule type" value="Genomic_DNA"/>
</dbReference>
<reference evidence="4 7" key="3">
    <citation type="journal article" date="2020" name="Microbiome">
        <title>Single-cell genomics of uncultured bacteria reveals dietary fiber responders in the mouse gut microbiota.</title>
        <authorList>
            <person name="Chijiiwa R."/>
            <person name="Hosokawa M."/>
            <person name="Kogawa M."/>
            <person name="Nishikawa Y."/>
            <person name="Ide K."/>
            <person name="Sakanashi C."/>
            <person name="Takahashi K."/>
            <person name="Takeyama H."/>
        </authorList>
    </citation>
    <scope>NUCLEOTIDE SEQUENCE [LARGE SCALE GENOMIC DNA]</scope>
    <source>
        <strain evidence="4">IMSAGC_017</strain>
    </source>
</reference>
<accession>A0A1I0DIA9</accession>
<dbReference type="Proteomes" id="UP000198558">
    <property type="component" value="Unassembled WGS sequence"/>
</dbReference>